<dbReference type="GO" id="GO:0050661">
    <property type="term" value="F:NADP binding"/>
    <property type="evidence" value="ECO:0007669"/>
    <property type="project" value="InterPro"/>
</dbReference>
<evidence type="ECO:0000256" key="1">
    <source>
        <dbReference type="ARBA" id="ARBA00009080"/>
    </source>
</evidence>
<gene>
    <name evidence="5" type="ORF">GPX89_12550</name>
</gene>
<dbReference type="InterPro" id="IPR002204">
    <property type="entry name" value="3-OH-isobutyrate_DH-rel_CS"/>
</dbReference>
<reference evidence="5 6" key="1">
    <citation type="submission" date="2019-12" db="EMBL/GenBank/DDBJ databases">
        <title>Nocardia sp. nov. ET3-3 isolated from soil.</title>
        <authorList>
            <person name="Kanchanasin P."/>
            <person name="Tanasupawat S."/>
            <person name="Yuki M."/>
            <person name="Kudo T."/>
        </authorList>
    </citation>
    <scope>NUCLEOTIDE SEQUENCE [LARGE SCALE GENOMIC DNA]</scope>
    <source>
        <strain evidence="5 6">ET3-3</strain>
    </source>
</reference>
<feature type="domain" description="6-phosphogluconate dehydrogenase NADP-binding" evidence="4">
    <location>
        <begin position="2"/>
        <end position="140"/>
    </location>
</feature>
<protein>
    <submittedName>
        <fullName evidence="5">NAD(P)-dependent oxidoreductase</fullName>
    </submittedName>
</protein>
<evidence type="ECO:0000259" key="4">
    <source>
        <dbReference type="Pfam" id="PF03446"/>
    </source>
</evidence>
<dbReference type="InterPro" id="IPR036291">
    <property type="entry name" value="NAD(P)-bd_dom_sf"/>
</dbReference>
<dbReference type="Proteomes" id="UP000466794">
    <property type="component" value="Unassembled WGS sequence"/>
</dbReference>
<evidence type="ECO:0000313" key="5">
    <source>
        <dbReference type="EMBL" id="MVU78070.1"/>
    </source>
</evidence>
<comment type="similarity">
    <text evidence="1">Belongs to the HIBADH-related family.</text>
</comment>
<dbReference type="AlphaFoldDB" id="A0A7K1UUP2"/>
<dbReference type="PROSITE" id="PS00895">
    <property type="entry name" value="3_HYDROXYISOBUT_DH"/>
    <property type="match status" value="1"/>
</dbReference>
<dbReference type="Gene3D" id="3.40.50.720">
    <property type="entry name" value="NAD(P)-binding Rossmann-like Domain"/>
    <property type="match status" value="1"/>
</dbReference>
<keyword evidence="6" id="KW-1185">Reference proteome</keyword>
<evidence type="ECO:0000256" key="3">
    <source>
        <dbReference type="PIRSR" id="PIRSR000103-1"/>
    </source>
</evidence>
<dbReference type="EMBL" id="WRPP01000002">
    <property type="protein sequence ID" value="MVU78070.1"/>
    <property type="molecule type" value="Genomic_DNA"/>
</dbReference>
<evidence type="ECO:0000313" key="6">
    <source>
        <dbReference type="Proteomes" id="UP000466794"/>
    </source>
</evidence>
<sequence length="259" mass="26291">MIAFIGLGGMGAPMAKRLLDNGIDVTVWNRTPERAKPFGDRAASSVIEAVQGADIVITMLSDPAAVRDVIDQIADHLGPETTLIDMSSIGPKATADIAKQVPALVDAPVMGSVDRAGTGELIIFAGGDISGVSPVLEILGTVVPAGPTGAGAALKSVMISAIIAGVTVVGEAYALAGKLGLPTELVDRVMATGPLGGLYARATSDTALFPVRLAVKDVDLALSTLDQPVLAAARTALLSDPTLADQDLRAVVDTHRNAG</sequence>
<evidence type="ECO:0000256" key="2">
    <source>
        <dbReference type="ARBA" id="ARBA00023002"/>
    </source>
</evidence>
<comment type="caution">
    <text evidence="5">The sequence shown here is derived from an EMBL/GenBank/DDBJ whole genome shotgun (WGS) entry which is preliminary data.</text>
</comment>
<dbReference type="RefSeq" id="WP_157387636.1">
    <property type="nucleotide sequence ID" value="NZ_WRPP01000002.1"/>
</dbReference>
<feature type="active site" evidence="3">
    <location>
        <position position="155"/>
    </location>
</feature>
<dbReference type="GO" id="GO:0016054">
    <property type="term" value="P:organic acid catabolic process"/>
    <property type="evidence" value="ECO:0007669"/>
    <property type="project" value="UniProtKB-ARBA"/>
</dbReference>
<dbReference type="SUPFAM" id="SSF48179">
    <property type="entry name" value="6-phosphogluconate dehydrogenase C-terminal domain-like"/>
    <property type="match status" value="1"/>
</dbReference>
<dbReference type="InterPro" id="IPR006115">
    <property type="entry name" value="6PGDH_NADP-bd"/>
</dbReference>
<dbReference type="InterPro" id="IPR051265">
    <property type="entry name" value="HIBADH-related_NP60_sf"/>
</dbReference>
<dbReference type="InterPro" id="IPR008927">
    <property type="entry name" value="6-PGluconate_DH-like_C_sf"/>
</dbReference>
<dbReference type="Pfam" id="PF03446">
    <property type="entry name" value="NAD_binding_2"/>
    <property type="match status" value="1"/>
</dbReference>
<dbReference type="PANTHER" id="PTHR43580">
    <property type="entry name" value="OXIDOREDUCTASE GLYR1-RELATED"/>
    <property type="match status" value="1"/>
</dbReference>
<dbReference type="SUPFAM" id="SSF51735">
    <property type="entry name" value="NAD(P)-binding Rossmann-fold domains"/>
    <property type="match status" value="1"/>
</dbReference>
<dbReference type="PANTHER" id="PTHR43580:SF2">
    <property type="entry name" value="CYTOKINE-LIKE NUCLEAR FACTOR N-PAC"/>
    <property type="match status" value="1"/>
</dbReference>
<accession>A0A7K1UUP2</accession>
<keyword evidence="2" id="KW-0560">Oxidoreductase</keyword>
<proteinExistence type="inferred from homology"/>
<dbReference type="PIRSF" id="PIRSF000103">
    <property type="entry name" value="HIBADH"/>
    <property type="match status" value="1"/>
</dbReference>
<name>A0A7K1UUP2_9NOCA</name>
<organism evidence="5 6">
    <name type="scientific">Nocardia terrae</name>
    <dbReference type="NCBI Taxonomy" id="2675851"/>
    <lineage>
        <taxon>Bacteria</taxon>
        <taxon>Bacillati</taxon>
        <taxon>Actinomycetota</taxon>
        <taxon>Actinomycetes</taxon>
        <taxon>Mycobacteriales</taxon>
        <taxon>Nocardiaceae</taxon>
        <taxon>Nocardia</taxon>
    </lineage>
</organism>
<dbReference type="InterPro" id="IPR015815">
    <property type="entry name" value="HIBADH-related"/>
</dbReference>
<dbReference type="Gene3D" id="1.10.1040.10">
    <property type="entry name" value="N-(1-d-carboxylethyl)-l-norvaline Dehydrogenase, domain 2"/>
    <property type="match status" value="1"/>
</dbReference>
<dbReference type="GO" id="GO:0016491">
    <property type="term" value="F:oxidoreductase activity"/>
    <property type="evidence" value="ECO:0007669"/>
    <property type="project" value="UniProtKB-KW"/>
</dbReference>
<dbReference type="InterPro" id="IPR013328">
    <property type="entry name" value="6PGD_dom2"/>
</dbReference>